<accession>A0A9D4FI01</accession>
<proteinExistence type="predicted"/>
<keyword evidence="1" id="KW-1133">Transmembrane helix</keyword>
<name>A0A9D4FI01_DREPO</name>
<dbReference type="EMBL" id="JAIWYP010000007">
    <property type="protein sequence ID" value="KAH3799135.1"/>
    <property type="molecule type" value="Genomic_DNA"/>
</dbReference>
<dbReference type="AlphaFoldDB" id="A0A9D4FI01"/>
<evidence type="ECO:0000313" key="2">
    <source>
        <dbReference type="EMBL" id="KAH3799135.1"/>
    </source>
</evidence>
<comment type="caution">
    <text evidence="2">The sequence shown here is derived from an EMBL/GenBank/DDBJ whole genome shotgun (WGS) entry which is preliminary data.</text>
</comment>
<keyword evidence="1" id="KW-0812">Transmembrane</keyword>
<evidence type="ECO:0000313" key="3">
    <source>
        <dbReference type="Proteomes" id="UP000828390"/>
    </source>
</evidence>
<reference evidence="2" key="1">
    <citation type="journal article" date="2019" name="bioRxiv">
        <title>The Genome of the Zebra Mussel, Dreissena polymorpha: A Resource for Invasive Species Research.</title>
        <authorList>
            <person name="McCartney M.A."/>
            <person name="Auch B."/>
            <person name="Kono T."/>
            <person name="Mallez S."/>
            <person name="Zhang Y."/>
            <person name="Obille A."/>
            <person name="Becker A."/>
            <person name="Abrahante J.E."/>
            <person name="Garbe J."/>
            <person name="Badalamenti J.P."/>
            <person name="Herman A."/>
            <person name="Mangelson H."/>
            <person name="Liachko I."/>
            <person name="Sullivan S."/>
            <person name="Sone E.D."/>
            <person name="Koren S."/>
            <person name="Silverstein K.A.T."/>
            <person name="Beckman K.B."/>
            <person name="Gohl D.M."/>
        </authorList>
    </citation>
    <scope>NUCLEOTIDE SEQUENCE</scope>
    <source>
        <strain evidence="2">Duluth1</strain>
        <tissue evidence="2">Whole animal</tissue>
    </source>
</reference>
<feature type="transmembrane region" description="Helical" evidence="1">
    <location>
        <begin position="12"/>
        <end position="35"/>
    </location>
</feature>
<gene>
    <name evidence="2" type="ORF">DPMN_152739</name>
</gene>
<reference evidence="2" key="2">
    <citation type="submission" date="2020-11" db="EMBL/GenBank/DDBJ databases">
        <authorList>
            <person name="McCartney M.A."/>
            <person name="Auch B."/>
            <person name="Kono T."/>
            <person name="Mallez S."/>
            <person name="Becker A."/>
            <person name="Gohl D.M."/>
            <person name="Silverstein K.A.T."/>
            <person name="Koren S."/>
            <person name="Bechman K.B."/>
            <person name="Herman A."/>
            <person name="Abrahante J.E."/>
            <person name="Garbe J."/>
        </authorList>
    </citation>
    <scope>NUCLEOTIDE SEQUENCE</scope>
    <source>
        <strain evidence="2">Duluth1</strain>
        <tissue evidence="2">Whole animal</tissue>
    </source>
</reference>
<evidence type="ECO:0000256" key="1">
    <source>
        <dbReference type="SAM" id="Phobius"/>
    </source>
</evidence>
<organism evidence="2 3">
    <name type="scientific">Dreissena polymorpha</name>
    <name type="common">Zebra mussel</name>
    <name type="synonym">Mytilus polymorpha</name>
    <dbReference type="NCBI Taxonomy" id="45954"/>
    <lineage>
        <taxon>Eukaryota</taxon>
        <taxon>Metazoa</taxon>
        <taxon>Spiralia</taxon>
        <taxon>Lophotrochozoa</taxon>
        <taxon>Mollusca</taxon>
        <taxon>Bivalvia</taxon>
        <taxon>Autobranchia</taxon>
        <taxon>Heteroconchia</taxon>
        <taxon>Euheterodonta</taxon>
        <taxon>Imparidentia</taxon>
        <taxon>Neoheterodontei</taxon>
        <taxon>Myida</taxon>
        <taxon>Dreissenoidea</taxon>
        <taxon>Dreissenidae</taxon>
        <taxon>Dreissena</taxon>
    </lineage>
</organism>
<protein>
    <submittedName>
        <fullName evidence="2">Uncharacterized protein</fullName>
    </submittedName>
</protein>
<sequence>MAFDRERVLRAWYSLLVTSGAIIGMSGAAVSQSILTSGSTRDQARRLKPCGPGFNNVECNPTFIRCHAFYRIQTSILQTNHYERVI</sequence>
<keyword evidence="3" id="KW-1185">Reference proteome</keyword>
<dbReference type="Proteomes" id="UP000828390">
    <property type="component" value="Unassembled WGS sequence"/>
</dbReference>
<keyword evidence="1" id="KW-0472">Membrane</keyword>